<reference evidence="23 24" key="1">
    <citation type="submission" date="2015-08" db="EMBL/GenBank/DDBJ databases">
        <title>Next Generation Sequencing and Analysis of the Genome of Puccinia sorghi L Schw, the Causal Agent of Maize Common Rust.</title>
        <authorList>
            <person name="Rochi L."/>
            <person name="Burguener G."/>
            <person name="Darino M."/>
            <person name="Turjanski A."/>
            <person name="Kreff E."/>
            <person name="Dieguez M.J."/>
            <person name="Sacco F."/>
        </authorList>
    </citation>
    <scope>NUCLEOTIDE SEQUENCE [LARGE SCALE GENOMIC DNA]</scope>
    <source>
        <strain evidence="23 24">RO10H11247</strain>
    </source>
</reference>
<evidence type="ECO:0000256" key="18">
    <source>
        <dbReference type="ARBA" id="ARBA00023172"/>
    </source>
</evidence>
<keyword evidence="11" id="KW-0067">ATP-binding</keyword>
<evidence type="ECO:0000256" key="5">
    <source>
        <dbReference type="ARBA" id="ARBA00022695"/>
    </source>
</evidence>
<evidence type="ECO:0000256" key="4">
    <source>
        <dbReference type="ARBA" id="ARBA00022670"/>
    </source>
</evidence>
<dbReference type="Proteomes" id="UP000037035">
    <property type="component" value="Unassembled WGS sequence"/>
</dbReference>
<dbReference type="GO" id="GO:0046872">
    <property type="term" value="F:metal ion binding"/>
    <property type="evidence" value="ECO:0007669"/>
    <property type="project" value="UniProtKB-KW"/>
</dbReference>
<feature type="region of interest" description="Disordered" evidence="21">
    <location>
        <begin position="1"/>
        <end position="20"/>
    </location>
</feature>
<evidence type="ECO:0000256" key="14">
    <source>
        <dbReference type="ARBA" id="ARBA00022908"/>
    </source>
</evidence>
<sequence length="570" mass="63480">MLTTRYSSGKQSSICSPPNTQPIELDVKSAIEKLHEVGINRDVDIIAYEIIKKLPKTPEYNGISTAITHSGSSITPELVLDHLRLHANQLAIEGTSSSISMQQVSLFTDPSRKCRNDTHNTLANHPASRYWKMYPHLCPPSESAKTKEGHSEHSVSSFFSSQPPMLPCFILDSGSTAHMTANANLFVTLDPSEEGIVRTSSGAEAMKIKGIGSIKLENEHGSFFLNKVLYVPELVVNLLSVRCLVLDEYLVKFEMNSFSVSKSNNLVMSGNYISNLPTLEFKNMNHSSLYSPSELLHKSLGHAVNAIAQAVGLEAKRVGYYPTIIHSDRGTEFVNSHLLEFCTKNLIRTRQSDAYTPQQNGLAERFNRTIIESTRAIFQDTGLNKCLWSEIVKTSTLTLNQILFHKSKISPYEHFKGQKIDLNFFKPVGTRASYLIQPERHNAKLGAKGLLGTLIGYNDKLLSYKLLGDNGRIIHTKHLTFLDLPSPKNSSFNDEELTFLHEDESDVSPEAVESDAEITEKPSESSHSKSYSEPCNLVKIMPGPLPPMKNLKTLKDMTFGKINMKNPNLI</sequence>
<evidence type="ECO:0000313" key="24">
    <source>
        <dbReference type="Proteomes" id="UP000037035"/>
    </source>
</evidence>
<dbReference type="GO" id="GO:0006508">
    <property type="term" value="P:proteolysis"/>
    <property type="evidence" value="ECO:0007669"/>
    <property type="project" value="UniProtKB-KW"/>
</dbReference>
<dbReference type="GO" id="GO:0006310">
    <property type="term" value="P:DNA recombination"/>
    <property type="evidence" value="ECO:0007669"/>
    <property type="project" value="UniProtKB-KW"/>
</dbReference>
<evidence type="ECO:0000313" key="23">
    <source>
        <dbReference type="EMBL" id="KNZ52688.1"/>
    </source>
</evidence>
<keyword evidence="10" id="KW-0378">Hydrolase</keyword>
<evidence type="ECO:0000256" key="19">
    <source>
        <dbReference type="ARBA" id="ARBA00048173"/>
    </source>
</evidence>
<comment type="catalytic activity">
    <reaction evidence="19">
        <text>DNA(n) + a 2'-deoxyribonucleoside 5'-triphosphate = DNA(n+1) + diphosphate</text>
        <dbReference type="Rhea" id="RHEA:22508"/>
        <dbReference type="Rhea" id="RHEA-COMP:17339"/>
        <dbReference type="Rhea" id="RHEA-COMP:17340"/>
        <dbReference type="ChEBI" id="CHEBI:33019"/>
        <dbReference type="ChEBI" id="CHEBI:61560"/>
        <dbReference type="ChEBI" id="CHEBI:173112"/>
        <dbReference type="EC" id="2.7.7.49"/>
    </reaction>
</comment>
<dbReference type="GO" id="GO:0005634">
    <property type="term" value="C:nucleus"/>
    <property type="evidence" value="ECO:0007669"/>
    <property type="project" value="UniProtKB-ARBA"/>
</dbReference>
<dbReference type="GO" id="GO:0008233">
    <property type="term" value="F:peptidase activity"/>
    <property type="evidence" value="ECO:0007669"/>
    <property type="project" value="UniProtKB-KW"/>
</dbReference>
<dbReference type="GO" id="GO:0005524">
    <property type="term" value="F:ATP binding"/>
    <property type="evidence" value="ECO:0007669"/>
    <property type="project" value="UniProtKB-KW"/>
</dbReference>
<dbReference type="InterPro" id="IPR001584">
    <property type="entry name" value="Integrase_cat-core"/>
</dbReference>
<dbReference type="PANTHER" id="PTHR42648">
    <property type="entry name" value="TRANSPOSASE, PUTATIVE-RELATED"/>
    <property type="match status" value="1"/>
</dbReference>
<evidence type="ECO:0000256" key="2">
    <source>
        <dbReference type="ARBA" id="ARBA00022578"/>
    </source>
</evidence>
<dbReference type="GO" id="GO:0003964">
    <property type="term" value="F:RNA-directed DNA polymerase activity"/>
    <property type="evidence" value="ECO:0007669"/>
    <property type="project" value="UniProtKB-KW"/>
</dbReference>
<evidence type="ECO:0000256" key="17">
    <source>
        <dbReference type="ARBA" id="ARBA00023113"/>
    </source>
</evidence>
<accession>A0A0L6UVY1</accession>
<dbReference type="Gene3D" id="3.30.420.10">
    <property type="entry name" value="Ribonuclease H-like superfamily/Ribonuclease H"/>
    <property type="match status" value="1"/>
</dbReference>
<evidence type="ECO:0000256" key="1">
    <source>
        <dbReference type="ARBA" id="ARBA00002180"/>
    </source>
</evidence>
<dbReference type="PROSITE" id="PS50994">
    <property type="entry name" value="INTEGRASE"/>
    <property type="match status" value="1"/>
</dbReference>
<evidence type="ECO:0000256" key="15">
    <source>
        <dbReference type="ARBA" id="ARBA00022918"/>
    </source>
</evidence>
<evidence type="ECO:0000256" key="13">
    <source>
        <dbReference type="ARBA" id="ARBA00022884"/>
    </source>
</evidence>
<gene>
    <name evidence="23" type="ORF">VP01_3480g1</name>
</gene>
<dbReference type="VEuPathDB" id="FungiDB:VP01_3480g1"/>
<dbReference type="GO" id="GO:0003887">
    <property type="term" value="F:DNA-directed DNA polymerase activity"/>
    <property type="evidence" value="ECO:0007669"/>
    <property type="project" value="UniProtKB-KW"/>
</dbReference>
<keyword evidence="16" id="KW-0239">DNA-directed DNA polymerase</keyword>
<dbReference type="AlphaFoldDB" id="A0A0L6UVY1"/>
<keyword evidence="14" id="KW-0229">DNA integration</keyword>
<name>A0A0L6UVY1_9BASI</name>
<keyword evidence="6" id="KW-0540">Nuclease</keyword>
<keyword evidence="2" id="KW-0815">Transposition</keyword>
<dbReference type="EMBL" id="LAVV01008480">
    <property type="protein sequence ID" value="KNZ52688.1"/>
    <property type="molecule type" value="Genomic_DNA"/>
</dbReference>
<dbReference type="PANTHER" id="PTHR42648:SF11">
    <property type="entry name" value="TRANSPOSON TY4-P GAG-POL POLYPROTEIN"/>
    <property type="match status" value="1"/>
</dbReference>
<comment type="catalytic activity">
    <reaction evidence="20">
        <text>DNA(n) + a 2'-deoxyribonucleoside 5'-triphosphate = DNA(n+1) + diphosphate</text>
        <dbReference type="Rhea" id="RHEA:22508"/>
        <dbReference type="Rhea" id="RHEA-COMP:17339"/>
        <dbReference type="Rhea" id="RHEA-COMP:17340"/>
        <dbReference type="ChEBI" id="CHEBI:33019"/>
        <dbReference type="ChEBI" id="CHEBI:61560"/>
        <dbReference type="ChEBI" id="CHEBI:173112"/>
        <dbReference type="EC" id="2.7.7.7"/>
    </reaction>
</comment>
<evidence type="ECO:0000256" key="12">
    <source>
        <dbReference type="ARBA" id="ARBA00022842"/>
    </source>
</evidence>
<keyword evidence="3" id="KW-1188">Viral release from host cell</keyword>
<comment type="function">
    <text evidence="1">The aspartyl protease (PR) mediates the proteolytic cleavages of the Gag and Gag-Pol polyproteins after assembly of the VLP.</text>
</comment>
<keyword evidence="5" id="KW-0548">Nucleotidyltransferase</keyword>
<keyword evidence="18" id="KW-0233">DNA recombination</keyword>
<organism evidence="23 24">
    <name type="scientific">Puccinia sorghi</name>
    <dbReference type="NCBI Taxonomy" id="27349"/>
    <lineage>
        <taxon>Eukaryota</taxon>
        <taxon>Fungi</taxon>
        <taxon>Dikarya</taxon>
        <taxon>Basidiomycota</taxon>
        <taxon>Pucciniomycotina</taxon>
        <taxon>Pucciniomycetes</taxon>
        <taxon>Pucciniales</taxon>
        <taxon>Pucciniaceae</taxon>
        <taxon>Puccinia</taxon>
    </lineage>
</organism>
<evidence type="ECO:0000256" key="10">
    <source>
        <dbReference type="ARBA" id="ARBA00022801"/>
    </source>
</evidence>
<dbReference type="GO" id="GO:0032196">
    <property type="term" value="P:transposition"/>
    <property type="evidence" value="ECO:0007669"/>
    <property type="project" value="UniProtKB-KW"/>
</dbReference>
<evidence type="ECO:0000256" key="11">
    <source>
        <dbReference type="ARBA" id="ARBA00022840"/>
    </source>
</evidence>
<dbReference type="GO" id="GO:0004519">
    <property type="term" value="F:endonuclease activity"/>
    <property type="evidence" value="ECO:0007669"/>
    <property type="project" value="UniProtKB-KW"/>
</dbReference>
<protein>
    <recommendedName>
        <fullName evidence="22">Integrase catalytic domain-containing protein</fullName>
    </recommendedName>
</protein>
<keyword evidence="9" id="KW-0255">Endonuclease</keyword>
<evidence type="ECO:0000256" key="8">
    <source>
        <dbReference type="ARBA" id="ARBA00022741"/>
    </source>
</evidence>
<dbReference type="InterPro" id="IPR012337">
    <property type="entry name" value="RNaseH-like_sf"/>
</dbReference>
<evidence type="ECO:0000256" key="3">
    <source>
        <dbReference type="ARBA" id="ARBA00022612"/>
    </source>
</evidence>
<evidence type="ECO:0000256" key="6">
    <source>
        <dbReference type="ARBA" id="ARBA00022722"/>
    </source>
</evidence>
<comment type="caution">
    <text evidence="23">The sequence shown here is derived from an EMBL/GenBank/DDBJ whole genome shotgun (WGS) entry which is preliminary data.</text>
</comment>
<dbReference type="GO" id="GO:0015074">
    <property type="term" value="P:DNA integration"/>
    <property type="evidence" value="ECO:0007669"/>
    <property type="project" value="UniProtKB-KW"/>
</dbReference>
<keyword evidence="15" id="KW-0695">RNA-directed DNA polymerase</keyword>
<feature type="region of interest" description="Disordered" evidence="21">
    <location>
        <begin position="503"/>
        <end position="535"/>
    </location>
</feature>
<dbReference type="InterPro" id="IPR054722">
    <property type="entry name" value="PolX-like_BBD"/>
</dbReference>
<keyword evidence="24" id="KW-1185">Reference proteome</keyword>
<evidence type="ECO:0000256" key="21">
    <source>
        <dbReference type="SAM" id="MobiDB-lite"/>
    </source>
</evidence>
<keyword evidence="17" id="KW-0917">Virion maturation</keyword>
<keyword evidence="13" id="KW-0694">RNA-binding</keyword>
<keyword evidence="8" id="KW-0547">Nucleotide-binding</keyword>
<feature type="compositionally biased region" description="Basic and acidic residues" evidence="21">
    <location>
        <begin position="518"/>
        <end position="527"/>
    </location>
</feature>
<evidence type="ECO:0000256" key="7">
    <source>
        <dbReference type="ARBA" id="ARBA00022723"/>
    </source>
</evidence>
<keyword evidence="4" id="KW-0645">Protease</keyword>
<dbReference type="GO" id="GO:0003723">
    <property type="term" value="F:RNA binding"/>
    <property type="evidence" value="ECO:0007669"/>
    <property type="project" value="UniProtKB-KW"/>
</dbReference>
<keyword evidence="16" id="KW-0808">Transferase</keyword>
<feature type="domain" description="Integrase catalytic" evidence="22">
    <location>
        <begin position="322"/>
        <end position="419"/>
    </location>
</feature>
<feature type="compositionally biased region" description="Acidic residues" evidence="21">
    <location>
        <begin position="503"/>
        <end position="517"/>
    </location>
</feature>
<keyword evidence="7" id="KW-0479">Metal-binding</keyword>
<keyword evidence="12" id="KW-0460">Magnesium</keyword>
<proteinExistence type="predicted"/>
<evidence type="ECO:0000256" key="20">
    <source>
        <dbReference type="ARBA" id="ARBA00049244"/>
    </source>
</evidence>
<dbReference type="Pfam" id="PF22936">
    <property type="entry name" value="Pol_BBD"/>
    <property type="match status" value="1"/>
</dbReference>
<evidence type="ECO:0000256" key="9">
    <source>
        <dbReference type="ARBA" id="ARBA00022759"/>
    </source>
</evidence>
<dbReference type="InterPro" id="IPR039537">
    <property type="entry name" value="Retrotran_Ty1/copia-like"/>
</dbReference>
<dbReference type="OrthoDB" id="1751476at2759"/>
<evidence type="ECO:0000256" key="16">
    <source>
        <dbReference type="ARBA" id="ARBA00022932"/>
    </source>
</evidence>
<dbReference type="SUPFAM" id="SSF53098">
    <property type="entry name" value="Ribonuclease H-like"/>
    <property type="match status" value="1"/>
</dbReference>
<evidence type="ECO:0000259" key="22">
    <source>
        <dbReference type="PROSITE" id="PS50994"/>
    </source>
</evidence>
<dbReference type="InterPro" id="IPR036397">
    <property type="entry name" value="RNaseH_sf"/>
</dbReference>